<keyword evidence="4" id="KW-0472">Membrane</keyword>
<evidence type="ECO:0000256" key="3">
    <source>
        <dbReference type="ARBA" id="ARBA00022833"/>
    </source>
</evidence>
<evidence type="ECO:0000313" key="7">
    <source>
        <dbReference type="Proteomes" id="UP001318860"/>
    </source>
</evidence>
<keyword evidence="3" id="KW-0862">Zinc</keyword>
<dbReference type="Pfam" id="PF12906">
    <property type="entry name" value="RINGv"/>
    <property type="match status" value="1"/>
</dbReference>
<dbReference type="Pfam" id="PF12428">
    <property type="entry name" value="DUF3675"/>
    <property type="match status" value="1"/>
</dbReference>
<dbReference type="SMART" id="SM00744">
    <property type="entry name" value="RINGv"/>
    <property type="match status" value="1"/>
</dbReference>
<dbReference type="PANTHER" id="PTHR23012">
    <property type="entry name" value="RING/FYVE/PHD ZINC FINGER DOMAIN-CONTAINING"/>
    <property type="match status" value="1"/>
</dbReference>
<evidence type="ECO:0000256" key="1">
    <source>
        <dbReference type="ARBA" id="ARBA00022723"/>
    </source>
</evidence>
<feature type="domain" description="RING-CH-type" evidence="5">
    <location>
        <begin position="19"/>
        <end position="65"/>
    </location>
</feature>
<keyword evidence="7" id="KW-1185">Reference proteome</keyword>
<comment type="caution">
    <text evidence="6">The sequence shown here is derived from an EMBL/GenBank/DDBJ whole genome shotgun (WGS) entry which is preliminary data.</text>
</comment>
<dbReference type="EMBL" id="JABTTQ020003346">
    <property type="protein sequence ID" value="KAK6118120.1"/>
    <property type="molecule type" value="Genomic_DNA"/>
</dbReference>
<name>A0ABR0U7M3_REHGL</name>
<keyword evidence="2" id="KW-0863">Zinc-finger</keyword>
<evidence type="ECO:0000313" key="6">
    <source>
        <dbReference type="EMBL" id="KAK6118120.1"/>
    </source>
</evidence>
<accession>A0ABR0U7M3</accession>
<gene>
    <name evidence="6" type="ORF">DH2020_048104</name>
</gene>
<feature type="transmembrane region" description="Helical" evidence="4">
    <location>
        <begin position="122"/>
        <end position="141"/>
    </location>
</feature>
<dbReference type="Gene3D" id="3.30.40.10">
    <property type="entry name" value="Zinc/RING finger domain, C3HC4 (zinc finger)"/>
    <property type="match status" value="1"/>
</dbReference>
<dbReference type="Proteomes" id="UP001318860">
    <property type="component" value="Unassembled WGS sequence"/>
</dbReference>
<evidence type="ECO:0000256" key="4">
    <source>
        <dbReference type="SAM" id="Phobius"/>
    </source>
</evidence>
<reference evidence="6 7" key="1">
    <citation type="journal article" date="2021" name="Comput. Struct. Biotechnol. J.">
        <title>De novo genome assembly of the potent medicinal plant Rehmannia glutinosa using nanopore technology.</title>
        <authorList>
            <person name="Ma L."/>
            <person name="Dong C."/>
            <person name="Song C."/>
            <person name="Wang X."/>
            <person name="Zheng X."/>
            <person name="Niu Y."/>
            <person name="Chen S."/>
            <person name="Feng W."/>
        </authorList>
    </citation>
    <scope>NUCLEOTIDE SEQUENCE [LARGE SCALE GENOMIC DNA]</scope>
    <source>
        <strain evidence="6">DH-2019</strain>
    </source>
</reference>
<dbReference type="PANTHER" id="PTHR23012:SF180">
    <property type="entry name" value="RING_FYVE_PHD ZINC FINGER SUPERFAMILY PROTEIN"/>
    <property type="match status" value="1"/>
</dbReference>
<keyword evidence="4" id="KW-1133">Transmembrane helix</keyword>
<protein>
    <recommendedName>
        <fullName evidence="5">RING-CH-type domain-containing protein</fullName>
    </recommendedName>
</protein>
<dbReference type="InterPro" id="IPR022143">
    <property type="entry name" value="DUF3675"/>
</dbReference>
<feature type="transmembrane region" description="Helical" evidence="4">
    <location>
        <begin position="147"/>
        <end position="168"/>
    </location>
</feature>
<evidence type="ECO:0000259" key="5">
    <source>
        <dbReference type="SMART" id="SM00744"/>
    </source>
</evidence>
<proteinExistence type="predicted"/>
<organism evidence="6 7">
    <name type="scientific">Rehmannia glutinosa</name>
    <name type="common">Chinese foxglove</name>
    <dbReference type="NCBI Taxonomy" id="99300"/>
    <lineage>
        <taxon>Eukaryota</taxon>
        <taxon>Viridiplantae</taxon>
        <taxon>Streptophyta</taxon>
        <taxon>Embryophyta</taxon>
        <taxon>Tracheophyta</taxon>
        <taxon>Spermatophyta</taxon>
        <taxon>Magnoliopsida</taxon>
        <taxon>eudicotyledons</taxon>
        <taxon>Gunneridae</taxon>
        <taxon>Pentapetalae</taxon>
        <taxon>asterids</taxon>
        <taxon>lamiids</taxon>
        <taxon>Lamiales</taxon>
        <taxon>Orobanchaceae</taxon>
        <taxon>Rehmannieae</taxon>
        <taxon>Rehmannia</taxon>
    </lineage>
</organism>
<dbReference type="InterPro" id="IPR011016">
    <property type="entry name" value="Znf_RING-CH"/>
</dbReference>
<keyword evidence="1" id="KW-0479">Metal-binding</keyword>
<evidence type="ECO:0000256" key="2">
    <source>
        <dbReference type="ARBA" id="ARBA00022771"/>
    </source>
</evidence>
<dbReference type="InterPro" id="IPR013083">
    <property type="entry name" value="Znf_RING/FYVE/PHD"/>
</dbReference>
<keyword evidence="4" id="KW-0812">Transmembrane</keyword>
<sequence>MSEIVLFIDELKSSSSISICRICHEEEFESCKSLETPCACSGTVKFFDSIVEFLFFSLRTEIACRDGAMKKATQRVKFAYRESLGVPRNEQEQENPGVVLETEDYESEYAADTSGSCCRSMALIFTALLLIRHLFAVVTGGAGSYPFSLLTVLIVKASGIILPMYILLRISAALHNSIRHHYQLAFKIGEFNANRHN</sequence>
<dbReference type="InterPro" id="IPR033275">
    <property type="entry name" value="MARCH-like"/>
</dbReference>